<keyword evidence="3" id="KW-1185">Reference proteome</keyword>
<evidence type="ECO:0000313" key="2">
    <source>
        <dbReference type="EMBL" id="OAQ70517.1"/>
    </source>
</evidence>
<feature type="compositionally biased region" description="Low complexity" evidence="1">
    <location>
        <begin position="162"/>
        <end position="188"/>
    </location>
</feature>
<gene>
    <name evidence="2" type="ORF">VFPPC_13371</name>
</gene>
<dbReference type="Proteomes" id="UP000078397">
    <property type="component" value="Unassembled WGS sequence"/>
</dbReference>
<accession>A0A179FYQ8</accession>
<organism evidence="2 3">
    <name type="scientific">Pochonia chlamydosporia 170</name>
    <dbReference type="NCBI Taxonomy" id="1380566"/>
    <lineage>
        <taxon>Eukaryota</taxon>
        <taxon>Fungi</taxon>
        <taxon>Dikarya</taxon>
        <taxon>Ascomycota</taxon>
        <taxon>Pezizomycotina</taxon>
        <taxon>Sordariomycetes</taxon>
        <taxon>Hypocreomycetidae</taxon>
        <taxon>Hypocreales</taxon>
        <taxon>Clavicipitaceae</taxon>
        <taxon>Pochonia</taxon>
    </lineage>
</organism>
<evidence type="ECO:0000256" key="1">
    <source>
        <dbReference type="SAM" id="MobiDB-lite"/>
    </source>
</evidence>
<feature type="compositionally biased region" description="Polar residues" evidence="1">
    <location>
        <begin position="189"/>
        <end position="202"/>
    </location>
</feature>
<dbReference type="EMBL" id="LSBJ02000002">
    <property type="protein sequence ID" value="OAQ70517.1"/>
    <property type="molecule type" value="Genomic_DNA"/>
</dbReference>
<dbReference type="RefSeq" id="XP_018147054.1">
    <property type="nucleotide sequence ID" value="XM_018291148.1"/>
</dbReference>
<dbReference type="GeneID" id="28855142"/>
<dbReference type="KEGG" id="pchm:VFPPC_13371"/>
<feature type="region of interest" description="Disordered" evidence="1">
    <location>
        <begin position="154"/>
        <end position="205"/>
    </location>
</feature>
<proteinExistence type="predicted"/>
<dbReference type="AlphaFoldDB" id="A0A179FYQ8"/>
<name>A0A179FYQ8_METCM</name>
<evidence type="ECO:0000313" key="3">
    <source>
        <dbReference type="Proteomes" id="UP000078397"/>
    </source>
</evidence>
<comment type="caution">
    <text evidence="2">The sequence shown here is derived from an EMBL/GenBank/DDBJ whole genome shotgun (WGS) entry which is preliminary data.</text>
</comment>
<sequence>MACLIPLSLNTDCQAKRYTVYFPCNEDMLRSFEAGSQSLSSSANQQGFEKEDQEILREMQPIPRTSMEWKAALGEIKRDYMNRRFRQCATRCHEILEYGAKLNKAHPVHLVYLRFYAATALEMQARAIHHSSPSRTSLLKQAYDHLSAASSLAKQADEDVSRPSSRVSSPLSSLHSSFDSNASASTVSTRMSSPAPSLSSIDESAFKPIQRPRPKKRVAFCDEPIMEPIIRPDSPTLGFDEWLGRSSPEPIYPESILKTAKPSPAAAITTNLEPASPNPSEVDDNDPFFHTRSIHRFCTILGSIRRQITSHMTTLDIEIVACQIPSVPASTNHEMRALDVKARIERLRACGWKRARFDAERYERLRENALADMVE</sequence>
<dbReference type="OrthoDB" id="3641178at2759"/>
<reference evidence="2 3" key="1">
    <citation type="journal article" date="2016" name="PLoS Pathog.">
        <title>Biosynthesis of antibiotic leucinostatins in bio-control fungus Purpureocillium lilacinum and their inhibition on phytophthora revealed by genome mining.</title>
        <authorList>
            <person name="Wang G."/>
            <person name="Liu Z."/>
            <person name="Lin R."/>
            <person name="Li E."/>
            <person name="Mao Z."/>
            <person name="Ling J."/>
            <person name="Yang Y."/>
            <person name="Yin W.B."/>
            <person name="Xie B."/>
        </authorList>
    </citation>
    <scope>NUCLEOTIDE SEQUENCE [LARGE SCALE GENOMIC DNA]</scope>
    <source>
        <strain evidence="2">170</strain>
    </source>
</reference>
<protein>
    <submittedName>
        <fullName evidence="2">Uncharacterized protein</fullName>
    </submittedName>
</protein>